<accession>A0A835XRL3</accession>
<evidence type="ECO:0000313" key="2">
    <source>
        <dbReference type="EMBL" id="KAG2489887.1"/>
    </source>
</evidence>
<evidence type="ECO:0000313" key="3">
    <source>
        <dbReference type="Proteomes" id="UP000612055"/>
    </source>
</evidence>
<comment type="caution">
    <text evidence="2">The sequence shown here is derived from an EMBL/GenBank/DDBJ whole genome shotgun (WGS) entry which is preliminary data.</text>
</comment>
<feature type="compositionally biased region" description="Low complexity" evidence="1">
    <location>
        <begin position="716"/>
        <end position="726"/>
    </location>
</feature>
<sequence>MPPRRRLQKSVKSEHATKNAEKDWKGLLEIGGRLLRLRGSGPKLSVAEAESLQERLQRLAEWVVERECADDEESVAKALSGQKALALLRLQAWAARLHPDPKQDMGESSMIQSVALTAGILVPQVLKVAHAWRPRDVAPASGARTPAAGFCRALLRTQALRAAAVELSHWLQKLEAGVRTHLRSGPQRPSRNTSLATAQLAMDSIYSSRAMQSAMDLVDALCFVAATGSSDSSGCSHECSAAGPSQQPAQQLKPLYQELISELEGTAVMEHAAKLLLQQGRVAELLEAGAGGGSVAAGAGGVRLGDPGMAVRCLSSSAPKFLHAYSKLPDALELVAYDFAADAGSASAGVAEAEAAAAAASGGGGGCAEGGGDADEGTAAGREQGNQRGGNAVGDRGAVMAVARTLRRVMRGPAAQFAVLSYGIRTLCAADGGPSYGLATAELAWVRPLSSAPEGDGGRRRVIDTHLLAALLTALNAPPASRSPPITARAAAALALHLGRFALATARGFGALSPPSEPSPDNPALVLPAGQWSNALSTVMSVCAGLQAEISSLEAPEGARPRLFRRPGWAAEAEASWRLWVDVLRWAVPRGMARGDVEYVVRQGLRMQGEALDELWQHEDAPALPAEAPPELAAALRAGWLPALKLVLVQTCAEDEPGPYSAVLMNLCAEENEGFAWQTLTLLSYGELSQGAGVVAALSAVLLRLQRDLDLDLEYGSSSGASSSGSPPDRHRPDPCRELFSA</sequence>
<protein>
    <submittedName>
        <fullName evidence="2">Uncharacterized protein</fullName>
    </submittedName>
</protein>
<dbReference type="EMBL" id="JAEHOE010000068">
    <property type="protein sequence ID" value="KAG2489887.1"/>
    <property type="molecule type" value="Genomic_DNA"/>
</dbReference>
<name>A0A835XRL3_9CHLO</name>
<reference evidence="2" key="1">
    <citation type="journal article" date="2020" name="bioRxiv">
        <title>Comparative genomics of Chlamydomonas.</title>
        <authorList>
            <person name="Craig R.J."/>
            <person name="Hasan A.R."/>
            <person name="Ness R.W."/>
            <person name="Keightley P.D."/>
        </authorList>
    </citation>
    <scope>NUCLEOTIDE SEQUENCE</scope>
    <source>
        <strain evidence="2">CCAP 11/70</strain>
    </source>
</reference>
<dbReference type="Proteomes" id="UP000612055">
    <property type="component" value="Unassembled WGS sequence"/>
</dbReference>
<feature type="region of interest" description="Disordered" evidence="1">
    <location>
        <begin position="366"/>
        <end position="393"/>
    </location>
</feature>
<proteinExistence type="predicted"/>
<evidence type="ECO:0000256" key="1">
    <source>
        <dbReference type="SAM" id="MobiDB-lite"/>
    </source>
</evidence>
<dbReference type="AlphaFoldDB" id="A0A835XRL3"/>
<feature type="region of interest" description="Disordered" evidence="1">
    <location>
        <begin position="716"/>
        <end position="742"/>
    </location>
</feature>
<organism evidence="2 3">
    <name type="scientific">Edaphochlamys debaryana</name>
    <dbReference type="NCBI Taxonomy" id="47281"/>
    <lineage>
        <taxon>Eukaryota</taxon>
        <taxon>Viridiplantae</taxon>
        <taxon>Chlorophyta</taxon>
        <taxon>core chlorophytes</taxon>
        <taxon>Chlorophyceae</taxon>
        <taxon>CS clade</taxon>
        <taxon>Chlamydomonadales</taxon>
        <taxon>Chlamydomonadales incertae sedis</taxon>
        <taxon>Edaphochlamys</taxon>
    </lineage>
</organism>
<feature type="compositionally biased region" description="Basic and acidic residues" evidence="1">
    <location>
        <begin position="728"/>
        <end position="742"/>
    </location>
</feature>
<gene>
    <name evidence="2" type="ORF">HYH03_011689</name>
</gene>
<keyword evidence="3" id="KW-1185">Reference proteome</keyword>